<keyword evidence="9" id="KW-1185">Reference proteome</keyword>
<evidence type="ECO:0000256" key="3">
    <source>
        <dbReference type="ARBA" id="ARBA00022723"/>
    </source>
</evidence>
<dbReference type="GO" id="GO:0005506">
    <property type="term" value="F:iron ion binding"/>
    <property type="evidence" value="ECO:0007669"/>
    <property type="project" value="InterPro"/>
</dbReference>
<dbReference type="GO" id="GO:0016491">
    <property type="term" value="F:oxidoreductase activity"/>
    <property type="evidence" value="ECO:0007669"/>
    <property type="project" value="UniProtKB-KW"/>
</dbReference>
<dbReference type="Gene3D" id="2.102.10.10">
    <property type="entry name" value="Rieske [2Fe-2S] iron-sulphur domain"/>
    <property type="match status" value="1"/>
</dbReference>
<evidence type="ECO:0000256" key="6">
    <source>
        <dbReference type="ARBA" id="ARBA00023014"/>
    </source>
</evidence>
<evidence type="ECO:0000256" key="5">
    <source>
        <dbReference type="ARBA" id="ARBA00023004"/>
    </source>
</evidence>
<evidence type="ECO:0000256" key="4">
    <source>
        <dbReference type="ARBA" id="ARBA00023002"/>
    </source>
</evidence>
<feature type="domain" description="Rieske" evidence="7">
    <location>
        <begin position="40"/>
        <end position="153"/>
    </location>
</feature>
<dbReference type="SUPFAM" id="SSF55961">
    <property type="entry name" value="Bet v1-like"/>
    <property type="match status" value="1"/>
</dbReference>
<dbReference type="Gene3D" id="3.90.380.10">
    <property type="entry name" value="Naphthalene 1,2-dioxygenase Alpha Subunit, Chain A, domain 1"/>
    <property type="match status" value="2"/>
</dbReference>
<dbReference type="AlphaFoldDB" id="A0A5Q2QG12"/>
<dbReference type="PRINTS" id="PR00090">
    <property type="entry name" value="RNGDIOXGNASE"/>
</dbReference>
<keyword evidence="6" id="KW-0411">Iron-sulfur</keyword>
<dbReference type="CDD" id="cd03469">
    <property type="entry name" value="Rieske_RO_Alpha_N"/>
    <property type="match status" value="1"/>
</dbReference>
<comment type="cofactor">
    <cofactor evidence="1">
        <name>Fe cation</name>
        <dbReference type="ChEBI" id="CHEBI:24875"/>
    </cofactor>
</comment>
<accession>A0A5Q2QG12</accession>
<dbReference type="Proteomes" id="UP000388235">
    <property type="component" value="Chromosome"/>
</dbReference>
<dbReference type="InterPro" id="IPR001663">
    <property type="entry name" value="Rng_hydr_dOase-A"/>
</dbReference>
<dbReference type="PANTHER" id="PTHR43756">
    <property type="entry name" value="CHOLINE MONOOXYGENASE, CHLOROPLASTIC"/>
    <property type="match status" value="1"/>
</dbReference>
<dbReference type="Pfam" id="PF00848">
    <property type="entry name" value="Ring_hydroxyl_A"/>
    <property type="match status" value="1"/>
</dbReference>
<dbReference type="KEGG" id="llp:GH975_07490"/>
<reference evidence="8 9" key="1">
    <citation type="submission" date="2019-11" db="EMBL/GenBank/DDBJ databases">
        <authorList>
            <person name="Khan S.A."/>
            <person name="Jeon C.O."/>
            <person name="Chun B.H."/>
        </authorList>
    </citation>
    <scope>NUCLEOTIDE SEQUENCE [LARGE SCALE GENOMIC DNA]</scope>
    <source>
        <strain evidence="8 9">IMCC 1097</strain>
    </source>
</reference>
<keyword evidence="3" id="KW-0479">Metal-binding</keyword>
<dbReference type="Pfam" id="PF00355">
    <property type="entry name" value="Rieske"/>
    <property type="match status" value="1"/>
</dbReference>
<dbReference type="InterPro" id="IPR036922">
    <property type="entry name" value="Rieske_2Fe-2S_sf"/>
</dbReference>
<dbReference type="InterPro" id="IPR015879">
    <property type="entry name" value="Ring_hydroxy_dOase_asu_C_dom"/>
</dbReference>
<dbReference type="SUPFAM" id="SSF50022">
    <property type="entry name" value="ISP domain"/>
    <property type="match status" value="1"/>
</dbReference>
<protein>
    <submittedName>
        <fullName evidence="8">Rieske 2Fe-2S domain-containing protein</fullName>
    </submittedName>
</protein>
<proteinExistence type="predicted"/>
<keyword evidence="2" id="KW-0001">2Fe-2S</keyword>
<dbReference type="GO" id="GO:0051537">
    <property type="term" value="F:2 iron, 2 sulfur cluster binding"/>
    <property type="evidence" value="ECO:0007669"/>
    <property type="project" value="UniProtKB-KW"/>
</dbReference>
<dbReference type="OrthoDB" id="9769355at2"/>
<dbReference type="PANTHER" id="PTHR43756:SF5">
    <property type="entry name" value="CHOLINE MONOOXYGENASE, CHLOROPLASTIC"/>
    <property type="match status" value="1"/>
</dbReference>
<organism evidence="8 9">
    <name type="scientific">Litorivicinus lipolyticus</name>
    <dbReference type="NCBI Taxonomy" id="418701"/>
    <lineage>
        <taxon>Bacteria</taxon>
        <taxon>Pseudomonadati</taxon>
        <taxon>Pseudomonadota</taxon>
        <taxon>Gammaproteobacteria</taxon>
        <taxon>Oceanospirillales</taxon>
        <taxon>Litorivicinaceae</taxon>
        <taxon>Litorivicinus</taxon>
    </lineage>
</organism>
<gene>
    <name evidence="8" type="ORF">GH975_07490</name>
</gene>
<evidence type="ECO:0000256" key="2">
    <source>
        <dbReference type="ARBA" id="ARBA00022714"/>
    </source>
</evidence>
<evidence type="ECO:0000313" key="8">
    <source>
        <dbReference type="EMBL" id="QGG81302.1"/>
    </source>
</evidence>
<dbReference type="CDD" id="cd00680">
    <property type="entry name" value="RHO_alpha_C"/>
    <property type="match status" value="1"/>
</dbReference>
<keyword evidence="4" id="KW-0560">Oxidoreductase</keyword>
<evidence type="ECO:0000256" key="1">
    <source>
        <dbReference type="ARBA" id="ARBA00001962"/>
    </source>
</evidence>
<evidence type="ECO:0000259" key="7">
    <source>
        <dbReference type="PROSITE" id="PS51296"/>
    </source>
</evidence>
<dbReference type="EMBL" id="CP045871">
    <property type="protein sequence ID" value="QGG81302.1"/>
    <property type="molecule type" value="Genomic_DNA"/>
</dbReference>
<dbReference type="PROSITE" id="PS51296">
    <property type="entry name" value="RIESKE"/>
    <property type="match status" value="1"/>
</dbReference>
<name>A0A5Q2QG12_9GAMM</name>
<sequence>MLDLDGVDRPIHQATGMPNAIYTDPAMLAVEREKVFDPTWACIGFASDVEVKGAVKPIDFMGMPLLLVRDKDEHINVFHNVCSHRGVQLVDQPKVITGMLCCPYHSWTYDLKGALKVTPHIGGMNQHTHDDFDCAKHGLKSVRSHVWMGLVFVNLSGDAPSFESRLQPLMARWDEFFPSRNYDAFVPDLAHGDLTLNIQCNWKLAVENYCEAYHLPWVHPDLNTYSKLEDHYNIEDQDFSGQGSHAYRLSEHEGFVLPRIAEWPAARIENAEYISLFPNVLLGLQADHAFAMVLMPRGQEQVEERLRLFYVDESALSDELLPARTAVLEAWRVVFSEDVGVVEAMQKGRHSAGFTGGAFSPVMDGPTHIFHKWLARQYQNN</sequence>
<dbReference type="InterPro" id="IPR017941">
    <property type="entry name" value="Rieske_2Fe-2S"/>
</dbReference>
<keyword evidence="5" id="KW-0408">Iron</keyword>
<evidence type="ECO:0000313" key="9">
    <source>
        <dbReference type="Proteomes" id="UP000388235"/>
    </source>
</evidence>